<evidence type="ECO:0000313" key="10">
    <source>
        <dbReference type="EMBL" id="GHE10249.1"/>
    </source>
</evidence>
<dbReference type="InterPro" id="IPR001789">
    <property type="entry name" value="Sig_transdc_resp-reg_receiver"/>
</dbReference>
<dbReference type="GO" id="GO:0005829">
    <property type="term" value="C:cytosol"/>
    <property type="evidence" value="ECO:0007669"/>
    <property type="project" value="TreeGrafter"/>
</dbReference>
<dbReference type="SUPFAM" id="SSF46894">
    <property type="entry name" value="C-terminal effector domain of the bipartite response regulators"/>
    <property type="match status" value="1"/>
</dbReference>
<keyword evidence="1 6" id="KW-0597">Phosphoprotein</keyword>
<dbReference type="SMART" id="SM00448">
    <property type="entry name" value="REC"/>
    <property type="match status" value="1"/>
</dbReference>
<dbReference type="InterPro" id="IPR001867">
    <property type="entry name" value="OmpR/PhoB-type_DNA-bd"/>
</dbReference>
<evidence type="ECO:0000256" key="4">
    <source>
        <dbReference type="ARBA" id="ARBA00023163"/>
    </source>
</evidence>
<accession>A0A919D5P4</accession>
<dbReference type="GO" id="GO:0000976">
    <property type="term" value="F:transcription cis-regulatory region binding"/>
    <property type="evidence" value="ECO:0007669"/>
    <property type="project" value="TreeGrafter"/>
</dbReference>
<evidence type="ECO:0000256" key="7">
    <source>
        <dbReference type="PROSITE-ProRule" id="PRU01091"/>
    </source>
</evidence>
<dbReference type="RefSeq" id="WP_189957260.1">
    <property type="nucleotide sequence ID" value="NZ_BMVG01000023.1"/>
</dbReference>
<dbReference type="Gene3D" id="1.10.10.10">
    <property type="entry name" value="Winged helix-like DNA-binding domain superfamily/Winged helix DNA-binding domain"/>
    <property type="match status" value="1"/>
</dbReference>
<feature type="domain" description="OmpR/PhoB-type" evidence="9">
    <location>
        <begin position="135"/>
        <end position="230"/>
    </location>
</feature>
<dbReference type="AlphaFoldDB" id="A0A919D5P4"/>
<dbReference type="EMBL" id="BMVG01000023">
    <property type="protein sequence ID" value="GHE10249.1"/>
    <property type="molecule type" value="Genomic_DNA"/>
</dbReference>
<dbReference type="InterPro" id="IPR039420">
    <property type="entry name" value="WalR-like"/>
</dbReference>
<dbReference type="InterPro" id="IPR036388">
    <property type="entry name" value="WH-like_DNA-bd_sf"/>
</dbReference>
<evidence type="ECO:0000259" key="9">
    <source>
        <dbReference type="PROSITE" id="PS51755"/>
    </source>
</evidence>
<dbReference type="Gene3D" id="6.10.250.690">
    <property type="match status" value="1"/>
</dbReference>
<evidence type="ECO:0000313" key="11">
    <source>
        <dbReference type="Proteomes" id="UP000655443"/>
    </source>
</evidence>
<keyword evidence="2" id="KW-0805">Transcription regulation</keyword>
<evidence type="ECO:0000256" key="2">
    <source>
        <dbReference type="ARBA" id="ARBA00023015"/>
    </source>
</evidence>
<keyword evidence="3 7" id="KW-0238">DNA-binding</keyword>
<dbReference type="PROSITE" id="PS50110">
    <property type="entry name" value="RESPONSE_REGULATORY"/>
    <property type="match status" value="1"/>
</dbReference>
<dbReference type="SMART" id="SM00862">
    <property type="entry name" value="Trans_reg_C"/>
    <property type="match status" value="1"/>
</dbReference>
<dbReference type="Pfam" id="PF00072">
    <property type="entry name" value="Response_reg"/>
    <property type="match status" value="1"/>
</dbReference>
<dbReference type="InterPro" id="IPR016032">
    <property type="entry name" value="Sig_transdc_resp-reg_C-effctor"/>
</dbReference>
<dbReference type="PROSITE" id="PS51755">
    <property type="entry name" value="OMPR_PHOB"/>
    <property type="match status" value="1"/>
</dbReference>
<evidence type="ECO:0000259" key="8">
    <source>
        <dbReference type="PROSITE" id="PS50110"/>
    </source>
</evidence>
<feature type="modified residue" description="4-aspartylphosphate" evidence="6">
    <location>
        <position position="49"/>
    </location>
</feature>
<dbReference type="Proteomes" id="UP000655443">
    <property type="component" value="Unassembled WGS sequence"/>
</dbReference>
<proteinExistence type="predicted"/>
<evidence type="ECO:0000256" key="6">
    <source>
        <dbReference type="PROSITE-ProRule" id="PRU00169"/>
    </source>
</evidence>
<dbReference type="InterPro" id="IPR011006">
    <property type="entry name" value="CheY-like_superfamily"/>
</dbReference>
<dbReference type="GO" id="GO:0006355">
    <property type="term" value="P:regulation of DNA-templated transcription"/>
    <property type="evidence" value="ECO:0007669"/>
    <property type="project" value="InterPro"/>
</dbReference>
<protein>
    <recommendedName>
        <fullName evidence="5">Sensory transduction protein RegX3</fullName>
    </recommendedName>
</protein>
<reference evidence="10" key="2">
    <citation type="submission" date="2020-09" db="EMBL/GenBank/DDBJ databases">
        <authorList>
            <person name="Sun Q."/>
            <person name="Ohkuma M."/>
        </authorList>
    </citation>
    <scope>NUCLEOTIDE SEQUENCE</scope>
    <source>
        <strain evidence="10">JCM 4714</strain>
    </source>
</reference>
<sequence length="234" mass="25735">MNILVVEDDARVADALSSALGMRGHHVVAVHTGAEALERLQECEFVLLDLGLPDLDGVEVCKRIRARSAVPVIALTARAEEIDRVMGLHAGADDYVVKPYSVHELNARIEAVARRSCRCGLDGRGHDPDCHGGAQEVLAVGPLQFDLRGRAARLDGRTLQLTRKEFDLLVMLAEDPDTVHTREAIISRVWDENWFGSTRTLDVHIGSLRTKLGGYEWIETLRGVGFRLGASARQ</sequence>
<feature type="DNA-binding region" description="OmpR/PhoB-type" evidence="7">
    <location>
        <begin position="135"/>
        <end position="230"/>
    </location>
</feature>
<comment type="caution">
    <text evidence="10">The sequence shown here is derived from an EMBL/GenBank/DDBJ whole genome shotgun (WGS) entry which is preliminary data.</text>
</comment>
<dbReference type="GO" id="GO:0000156">
    <property type="term" value="F:phosphorelay response regulator activity"/>
    <property type="evidence" value="ECO:0007669"/>
    <property type="project" value="TreeGrafter"/>
</dbReference>
<keyword evidence="11" id="KW-1185">Reference proteome</keyword>
<dbReference type="Gene3D" id="3.40.50.2300">
    <property type="match status" value="1"/>
</dbReference>
<dbReference type="SUPFAM" id="SSF52172">
    <property type="entry name" value="CheY-like"/>
    <property type="match status" value="1"/>
</dbReference>
<dbReference type="CDD" id="cd00383">
    <property type="entry name" value="trans_reg_C"/>
    <property type="match status" value="1"/>
</dbReference>
<organism evidence="10 11">
    <name type="scientific">Streptomyces alanosinicus</name>
    <dbReference type="NCBI Taxonomy" id="68171"/>
    <lineage>
        <taxon>Bacteria</taxon>
        <taxon>Bacillati</taxon>
        <taxon>Actinomycetota</taxon>
        <taxon>Actinomycetes</taxon>
        <taxon>Kitasatosporales</taxon>
        <taxon>Streptomycetaceae</taxon>
        <taxon>Streptomyces</taxon>
    </lineage>
</organism>
<feature type="domain" description="Response regulatory" evidence="8">
    <location>
        <begin position="2"/>
        <end position="113"/>
    </location>
</feature>
<name>A0A919D5P4_9ACTN</name>
<dbReference type="Pfam" id="PF00486">
    <property type="entry name" value="Trans_reg_C"/>
    <property type="match status" value="1"/>
</dbReference>
<evidence type="ECO:0000256" key="3">
    <source>
        <dbReference type="ARBA" id="ARBA00023125"/>
    </source>
</evidence>
<dbReference type="GO" id="GO:0032993">
    <property type="term" value="C:protein-DNA complex"/>
    <property type="evidence" value="ECO:0007669"/>
    <property type="project" value="TreeGrafter"/>
</dbReference>
<evidence type="ECO:0000256" key="5">
    <source>
        <dbReference type="ARBA" id="ARBA00041201"/>
    </source>
</evidence>
<reference evidence="10" key="1">
    <citation type="journal article" date="2014" name="Int. J. Syst. Evol. Microbiol.">
        <title>Complete genome sequence of Corynebacterium casei LMG S-19264T (=DSM 44701T), isolated from a smear-ripened cheese.</title>
        <authorList>
            <consortium name="US DOE Joint Genome Institute (JGI-PGF)"/>
            <person name="Walter F."/>
            <person name="Albersmeier A."/>
            <person name="Kalinowski J."/>
            <person name="Ruckert C."/>
        </authorList>
    </citation>
    <scope>NUCLEOTIDE SEQUENCE</scope>
    <source>
        <strain evidence="10">JCM 4714</strain>
    </source>
</reference>
<keyword evidence="4" id="KW-0804">Transcription</keyword>
<dbReference type="PANTHER" id="PTHR48111">
    <property type="entry name" value="REGULATOR OF RPOS"/>
    <property type="match status" value="1"/>
</dbReference>
<gene>
    <name evidence="10" type="ORF">GCM10010339_65670</name>
</gene>
<dbReference type="PANTHER" id="PTHR48111:SF72">
    <property type="entry name" value="SENSORY TRANSDUCTION PROTEIN REGX3"/>
    <property type="match status" value="1"/>
</dbReference>
<evidence type="ECO:0000256" key="1">
    <source>
        <dbReference type="ARBA" id="ARBA00022553"/>
    </source>
</evidence>